<accession>A0A9P9G3Q4</accession>
<name>A0A9P9G3Q4_FUSSL</name>
<evidence type="ECO:0000313" key="1">
    <source>
        <dbReference type="EMBL" id="KAH7232519.1"/>
    </source>
</evidence>
<keyword evidence="2" id="KW-1185">Reference proteome</keyword>
<dbReference type="OrthoDB" id="427518at2759"/>
<protein>
    <submittedName>
        <fullName evidence="1">Uncharacterized protein</fullName>
    </submittedName>
</protein>
<organism evidence="1 2">
    <name type="scientific">Fusarium solani</name>
    <name type="common">Filamentous fungus</name>
    <dbReference type="NCBI Taxonomy" id="169388"/>
    <lineage>
        <taxon>Eukaryota</taxon>
        <taxon>Fungi</taxon>
        <taxon>Dikarya</taxon>
        <taxon>Ascomycota</taxon>
        <taxon>Pezizomycotina</taxon>
        <taxon>Sordariomycetes</taxon>
        <taxon>Hypocreomycetidae</taxon>
        <taxon>Hypocreales</taxon>
        <taxon>Nectriaceae</taxon>
        <taxon>Fusarium</taxon>
        <taxon>Fusarium solani species complex</taxon>
    </lineage>
</organism>
<gene>
    <name evidence="1" type="ORF">B0J15DRAFT_599345</name>
</gene>
<dbReference type="SUPFAM" id="SSF48452">
    <property type="entry name" value="TPR-like"/>
    <property type="match status" value="1"/>
</dbReference>
<dbReference type="AlphaFoldDB" id="A0A9P9G3Q4"/>
<dbReference type="Proteomes" id="UP000736672">
    <property type="component" value="Unassembled WGS sequence"/>
</dbReference>
<dbReference type="InterPro" id="IPR011990">
    <property type="entry name" value="TPR-like_helical_dom_sf"/>
</dbReference>
<dbReference type="EMBL" id="JAGTJS010000029">
    <property type="protein sequence ID" value="KAH7232519.1"/>
    <property type="molecule type" value="Genomic_DNA"/>
</dbReference>
<proteinExistence type="predicted"/>
<sequence>MECFCHKLQTQTYHEVTETEAAILKRTWIEAAYLFQANPLTSPDTELPVIRAGRKRSSSGLAYRAPKRLRTLPDSSSANTILLRSPDQSLQVTTQLSSSASDLVKTYSYQNAVKISGGGGLDIQQEGVVSNLFAKIFLAIERSDENIEIQQLFRRTYCYGFALLHERGTSIDKIVHDIQNALPHDRQNIRQKVYRILRIGAKWVAIIEEFASILQLAPQQPTGLLCLLGSPSTWERASTEDYRSALTHLSTTTDIREQTSEFTPLVARVLKQILLQHSFVDETRKFTPRPQSLLSAMPMSQSNQNSLQPRAACARRALHTASEAYPAWKTPSLVAALEAASGSSGIQSEDAKILLVLLSFFSTSDEIPLDLLSRGAAPRKRWTAQGEIEEVDAIHTSLAPELRGLLLDSTRLENSFHILDLSSAVSKNRDQIYTLDKTVASRVRERLPAEDLSFWRCQALIVAYRAIPWKYIESATLNTKLFLPHLKHALQAFQGVYESLPASIRLDLALTLIEASRFPNMAWKRFAVGQAEIASRGLEDSYLDCRIAQSQSLLSRIVGNMDHAASSIGDLVEGRVESAMDKRMHSAIGQATIQRSLNCIQVEDLSTAKGLLERWSPLDQDPSLIEQVIVFRRDMLLGRTLRFLGAFDESLTHLERARKTAEDCKDLIFDEDLRDLTCDHADTLRELNDPWAAEHQLRAEIARQDQHDVSPRKSLLELSLAEAMFAQRRFKEAEQLCLDIESRAGLLKLEKLRLHITMAKIRHVQSDNEGALAYWSGAMKEIGKFQLTNGRTTRIIVISICDTLSGLGHTWLMDKSLKQVASLDEMAKPGGTQYWIAGMRHWRVVCPFLDLHRATIEFHLHPTSRAPQNTNQRAQFCSAILEPVLEHVGDQAVALLAGAMGTRGVNTSGMTMTDNCPISRAS</sequence>
<reference evidence="1" key="1">
    <citation type="journal article" date="2021" name="Nat. Commun.">
        <title>Genetic determinants of endophytism in the Arabidopsis root mycobiome.</title>
        <authorList>
            <person name="Mesny F."/>
            <person name="Miyauchi S."/>
            <person name="Thiergart T."/>
            <person name="Pickel B."/>
            <person name="Atanasova L."/>
            <person name="Karlsson M."/>
            <person name="Huettel B."/>
            <person name="Barry K.W."/>
            <person name="Haridas S."/>
            <person name="Chen C."/>
            <person name="Bauer D."/>
            <person name="Andreopoulos W."/>
            <person name="Pangilinan J."/>
            <person name="LaButti K."/>
            <person name="Riley R."/>
            <person name="Lipzen A."/>
            <person name="Clum A."/>
            <person name="Drula E."/>
            <person name="Henrissat B."/>
            <person name="Kohler A."/>
            <person name="Grigoriev I.V."/>
            <person name="Martin F.M."/>
            <person name="Hacquard S."/>
        </authorList>
    </citation>
    <scope>NUCLEOTIDE SEQUENCE</scope>
    <source>
        <strain evidence="1">FSSC 5 MPI-SDFR-AT-0091</strain>
    </source>
</reference>
<dbReference type="Gene3D" id="1.25.40.10">
    <property type="entry name" value="Tetratricopeptide repeat domain"/>
    <property type="match status" value="1"/>
</dbReference>
<comment type="caution">
    <text evidence="1">The sequence shown here is derived from an EMBL/GenBank/DDBJ whole genome shotgun (WGS) entry which is preliminary data.</text>
</comment>
<evidence type="ECO:0000313" key="2">
    <source>
        <dbReference type="Proteomes" id="UP000736672"/>
    </source>
</evidence>